<accession>A0A7C3FCE3</accession>
<dbReference type="GO" id="GO:0046872">
    <property type="term" value="F:metal ion binding"/>
    <property type="evidence" value="ECO:0007669"/>
    <property type="project" value="UniProtKB-UniRule"/>
</dbReference>
<evidence type="ECO:0000256" key="6">
    <source>
        <dbReference type="ARBA" id="ARBA00023134"/>
    </source>
</evidence>
<evidence type="ECO:0000256" key="2">
    <source>
        <dbReference type="ARBA" id="ARBA00011245"/>
    </source>
</evidence>
<evidence type="ECO:0000256" key="12">
    <source>
        <dbReference type="PIRSR" id="PIRSR601233-1"/>
    </source>
</evidence>
<evidence type="ECO:0000256" key="1">
    <source>
        <dbReference type="ARBA" id="ARBA00008071"/>
    </source>
</evidence>
<feature type="binding site" evidence="13">
    <location>
        <begin position="416"/>
        <end position="419"/>
    </location>
    <ligand>
        <name>GMP</name>
        <dbReference type="ChEBI" id="CHEBI:58115"/>
    </ligand>
</feature>
<evidence type="ECO:0000256" key="8">
    <source>
        <dbReference type="ARBA" id="ARBA00033766"/>
    </source>
</evidence>
<name>A0A7C3FCE3_9CREN</name>
<evidence type="ECO:0000256" key="10">
    <source>
        <dbReference type="ARBA" id="ARBA00047746"/>
    </source>
</evidence>
<evidence type="ECO:0000256" key="5">
    <source>
        <dbReference type="ARBA" id="ARBA00022741"/>
    </source>
</evidence>
<evidence type="ECO:0000256" key="4">
    <source>
        <dbReference type="ARBA" id="ARBA00022723"/>
    </source>
</evidence>
<feature type="binding site" evidence="13">
    <location>
        <position position="492"/>
    </location>
    <ligand>
        <name>GMP</name>
        <dbReference type="ChEBI" id="CHEBI:58115"/>
    </ligand>
</feature>
<dbReference type="EMBL" id="DSTX01000004">
    <property type="protein sequence ID" value="HFK20341.1"/>
    <property type="molecule type" value="Genomic_DNA"/>
</dbReference>
<keyword evidence="6 13" id="KW-0342">GTP-binding</keyword>
<evidence type="ECO:0000256" key="9">
    <source>
        <dbReference type="ARBA" id="ARBA00045316"/>
    </source>
</evidence>
<evidence type="ECO:0000256" key="13">
    <source>
        <dbReference type="PIRSR" id="PIRSR601233-2"/>
    </source>
</evidence>
<gene>
    <name evidence="15" type="primary">rtcB</name>
    <name evidence="17" type="ORF">ENS19_03570</name>
</gene>
<dbReference type="GO" id="GO:0006388">
    <property type="term" value="P:tRNA splicing, via endonucleolytic cleavage and ligation"/>
    <property type="evidence" value="ECO:0007669"/>
    <property type="project" value="UniProtKB-ARBA"/>
</dbReference>
<dbReference type="AlphaFoldDB" id="A0A7C3FCE3"/>
<dbReference type="FunFam" id="3.90.1860.10:FF:000001">
    <property type="entry name" value="tRNA-splicing ligase RtcB homolog"/>
    <property type="match status" value="1"/>
</dbReference>
<comment type="function">
    <text evidence="9">Essential for tRNA splicing and maturation. Acts by directly joining spliced tRNA halves to mature-sized tRNAs. Joins RNA with 2',3'-cyclic-phosphate or 3'-phosphate ends to RNA with 5'-hydroxy ends.</text>
</comment>
<comment type="catalytic activity">
    <reaction evidence="11">
        <text>a 3'-end 2',3'-cyclophospho-ribonucleotide-RNA + a 5'-end dephospho-ribonucleoside-RNA + GTP + H2O = a ribonucleotidyl-ribonucleotide-RNA + GMP + diphosphate + H(+)</text>
        <dbReference type="Rhea" id="RHEA:68080"/>
        <dbReference type="Rhea" id="RHEA-COMP:10464"/>
        <dbReference type="Rhea" id="RHEA-COMP:13936"/>
        <dbReference type="Rhea" id="RHEA-COMP:17355"/>
        <dbReference type="ChEBI" id="CHEBI:15377"/>
        <dbReference type="ChEBI" id="CHEBI:15378"/>
        <dbReference type="ChEBI" id="CHEBI:33019"/>
        <dbReference type="ChEBI" id="CHEBI:37565"/>
        <dbReference type="ChEBI" id="CHEBI:58115"/>
        <dbReference type="ChEBI" id="CHEBI:83064"/>
        <dbReference type="ChEBI" id="CHEBI:138284"/>
        <dbReference type="ChEBI" id="CHEBI:173118"/>
        <dbReference type="EC" id="6.5.1.8"/>
    </reaction>
</comment>
<evidence type="ECO:0000256" key="15">
    <source>
        <dbReference type="RuleBase" id="RU371113"/>
    </source>
</evidence>
<protein>
    <recommendedName>
        <fullName evidence="8 15">tRNA-splicing ligase RtcB</fullName>
        <ecNumber evidence="15">6.5.1.-</ecNumber>
    </recommendedName>
</protein>
<dbReference type="GO" id="GO:0005525">
    <property type="term" value="F:GTP binding"/>
    <property type="evidence" value="ECO:0007669"/>
    <property type="project" value="UniProtKB-KW"/>
</dbReference>
<dbReference type="PANTHER" id="PTHR11118">
    <property type="entry name" value="RNA-SPLICING LIGASE RTCB HOMOLOG"/>
    <property type="match status" value="1"/>
</dbReference>
<comment type="similarity">
    <text evidence="1 15">Belongs to the RtcB family.</text>
</comment>
<dbReference type="GO" id="GO:0170057">
    <property type="term" value="F:RNA ligase (GTP) activity"/>
    <property type="evidence" value="ECO:0007669"/>
    <property type="project" value="UniProtKB-EC"/>
</dbReference>
<dbReference type="EC" id="6.5.1.-" evidence="15"/>
<dbReference type="InterPro" id="IPR036025">
    <property type="entry name" value="RtcB-like_sf"/>
</dbReference>
<proteinExistence type="inferred from homology"/>
<evidence type="ECO:0000256" key="14">
    <source>
        <dbReference type="PIRSR" id="PIRSR601233-3"/>
    </source>
</evidence>
<comment type="caution">
    <text evidence="17">The sequence shown here is derived from an EMBL/GenBank/DDBJ whole genome shotgun (WGS) entry which is preliminary data.</text>
</comment>
<feature type="region of interest" description="Disordered" evidence="16">
    <location>
        <begin position="183"/>
        <end position="204"/>
    </location>
</feature>
<feature type="binding site" evidence="13">
    <location>
        <begin position="341"/>
        <end position="342"/>
    </location>
    <ligand>
        <name>GMP</name>
        <dbReference type="ChEBI" id="CHEBI:58115"/>
    </ligand>
</feature>
<dbReference type="InterPro" id="IPR001233">
    <property type="entry name" value="RtcB"/>
</dbReference>
<organism evidence="17">
    <name type="scientific">Candidatus Methanomethylicus mesodigestus</name>
    <dbReference type="NCBI Taxonomy" id="1867258"/>
    <lineage>
        <taxon>Archaea</taxon>
        <taxon>Thermoproteota</taxon>
        <taxon>Methanosuratincolia</taxon>
        <taxon>Candidatus Methanomethylicales</taxon>
        <taxon>Candidatus Methanomethylicaceae</taxon>
        <taxon>Candidatus Methanomethylicus</taxon>
    </lineage>
</organism>
<sequence>MVNGQEFSPSSSGIPLKKISEGIWEIPPAFRPGMNVPGRVYADNDLIQKMGEDLTLQQCVNVAQLPGILKYSIVMPDGHQGYGFPIGGVAAFDAEEGVISPGGVGYDINCGVRLLLTDLTVKDVSPQLSRLVESLFDLVPSGLGSKGGIRLSHAELNEVLEGGAVWAVSKGFGFEEDARRCEEGGRMESADQSKVSESAKGRGSNQLGTLGSGNHFLEVQAVERIFDQRAAKAFGIASEGQVVVMIHSGSRGLGHQVCSDYLHTMERATAKYGIKIPDRELACAPAQSKEASEYFAAMSAACNYAWANRQCIMHLAREAFKRTFSMDPERMGMRMLYDVAHNLAKKEEHEIGGERRQLFVHRKGATRAFPAGRAEIPDEYRGIGQPVIIPGSMGTASYLLVGGPNSLDLSWGSTAHGAGRFLSREAATRKYWGSNVKHDLESKGIVLRAANMRVIAEEAPGAYKDVDKVARVSHTLGIATLVARMVPLGVTKG</sequence>
<dbReference type="PANTHER" id="PTHR11118:SF1">
    <property type="entry name" value="RNA-SPLICING LIGASE RTCB HOMOLOG"/>
    <property type="match status" value="1"/>
</dbReference>
<dbReference type="Gene3D" id="3.90.1860.10">
    <property type="entry name" value="tRNA-splicing ligase RtcB"/>
    <property type="match status" value="1"/>
</dbReference>
<dbReference type="SUPFAM" id="SSF103365">
    <property type="entry name" value="Hypothetical protein PH1602"/>
    <property type="match status" value="1"/>
</dbReference>
<comment type="cofactor">
    <cofactor evidence="14 15">
        <name>Mn(2+)</name>
        <dbReference type="ChEBI" id="CHEBI:29035"/>
    </cofactor>
    <text evidence="14 15">Binds 2 manganese ions per subunit.</text>
</comment>
<dbReference type="Pfam" id="PF01139">
    <property type="entry name" value="RtcB"/>
    <property type="match status" value="1"/>
</dbReference>
<evidence type="ECO:0000256" key="3">
    <source>
        <dbReference type="ARBA" id="ARBA00022598"/>
    </source>
</evidence>
<evidence type="ECO:0000256" key="16">
    <source>
        <dbReference type="SAM" id="MobiDB-lite"/>
    </source>
</evidence>
<dbReference type="GO" id="GO:0003972">
    <property type="term" value="F:RNA ligase (ATP) activity"/>
    <property type="evidence" value="ECO:0007669"/>
    <property type="project" value="TreeGrafter"/>
</dbReference>
<feature type="active site" description="GMP-histidine intermediate" evidence="12">
    <location>
        <position position="416"/>
    </location>
</feature>
<evidence type="ECO:0000256" key="11">
    <source>
        <dbReference type="ARBA" id="ARBA00049514"/>
    </source>
</evidence>
<feature type="binding site" evidence="14">
    <location>
        <position position="215"/>
    </location>
    <ligand>
        <name>Mn(2+)</name>
        <dbReference type="ChEBI" id="CHEBI:29035"/>
        <label>1</label>
    </ligand>
</feature>
<keyword evidence="4 14" id="KW-0479">Metal-binding</keyword>
<feature type="binding site" evidence="13">
    <location>
        <begin position="214"/>
        <end position="218"/>
    </location>
    <ligand>
        <name>GMP</name>
        <dbReference type="ChEBI" id="CHEBI:58115"/>
    </ligand>
</feature>
<keyword evidence="3 15" id="KW-0436">Ligase</keyword>
<feature type="binding site" evidence="14">
    <location>
        <position position="341"/>
    </location>
    <ligand>
        <name>Mn(2+)</name>
        <dbReference type="ChEBI" id="CHEBI:29035"/>
        <label>2</label>
    </ligand>
</feature>
<keyword evidence="5 13" id="KW-0547">Nucleotide-binding</keyword>
<feature type="binding site" evidence="13">
    <location>
        <position position="397"/>
    </location>
    <ligand>
        <name>GMP</name>
        <dbReference type="ChEBI" id="CHEBI:58115"/>
    </ligand>
</feature>
<evidence type="ECO:0000313" key="17">
    <source>
        <dbReference type="EMBL" id="HFK20341.1"/>
    </source>
</evidence>
<reference evidence="17" key="1">
    <citation type="journal article" date="2020" name="mSystems">
        <title>Genome- and Community-Level Interaction Insights into Carbon Utilization and Element Cycling Functions of Hydrothermarchaeota in Hydrothermal Sediment.</title>
        <authorList>
            <person name="Zhou Z."/>
            <person name="Liu Y."/>
            <person name="Xu W."/>
            <person name="Pan J."/>
            <person name="Luo Z.H."/>
            <person name="Li M."/>
        </authorList>
    </citation>
    <scope>NUCLEOTIDE SEQUENCE [LARGE SCALE GENOMIC DNA]</scope>
    <source>
        <strain evidence="17">SpSt-468</strain>
    </source>
</reference>
<keyword evidence="7 14" id="KW-0464">Manganese</keyword>
<comment type="subunit">
    <text evidence="2 15">Monomer.</text>
</comment>
<evidence type="ECO:0000256" key="7">
    <source>
        <dbReference type="ARBA" id="ARBA00023211"/>
    </source>
</evidence>
<feature type="binding site" evidence="13">
    <location>
        <begin position="390"/>
        <end position="393"/>
    </location>
    <ligand>
        <name>GMP</name>
        <dbReference type="ChEBI" id="CHEBI:58115"/>
    </ligand>
</feature>
<feature type="binding site" evidence="14">
    <location>
        <position position="247"/>
    </location>
    <ligand>
        <name>Mn(2+)</name>
        <dbReference type="ChEBI" id="CHEBI:29035"/>
        <label>2</label>
    </ligand>
</feature>
<feature type="binding site" evidence="14">
    <location>
        <position position="107"/>
    </location>
    <ligand>
        <name>Mn(2+)</name>
        <dbReference type="ChEBI" id="CHEBI:29035"/>
        <label>1</label>
    </ligand>
</feature>
<comment type="catalytic activity">
    <reaction evidence="10">
        <text>a 3'-end 3'-phospho-ribonucleotide-RNA + a 5'-end dephospho-ribonucleoside-RNA + GTP = a ribonucleotidyl-ribonucleotide-RNA + GMP + diphosphate</text>
        <dbReference type="Rhea" id="RHEA:68076"/>
        <dbReference type="Rhea" id="RHEA-COMP:10463"/>
        <dbReference type="Rhea" id="RHEA-COMP:13936"/>
        <dbReference type="Rhea" id="RHEA-COMP:17355"/>
        <dbReference type="ChEBI" id="CHEBI:33019"/>
        <dbReference type="ChEBI" id="CHEBI:37565"/>
        <dbReference type="ChEBI" id="CHEBI:58115"/>
        <dbReference type="ChEBI" id="CHEBI:83062"/>
        <dbReference type="ChEBI" id="CHEBI:138284"/>
        <dbReference type="ChEBI" id="CHEBI:173118"/>
        <dbReference type="EC" id="6.5.1.8"/>
    </reaction>
</comment>